<evidence type="ECO:0000313" key="1">
    <source>
        <dbReference type="EMBL" id="KAL3592113.1"/>
    </source>
</evidence>
<sequence>MDIELEATLNPGFALKVHDCSGDEVVSEISKGKLNGKIRKGMKLFESCNQNVSRNLLDHYPILLGLGFSSMGWKPFIIYFRTAAGGGGGGGGHIRCF</sequence>
<dbReference type="Proteomes" id="UP000309997">
    <property type="component" value="Unassembled WGS sequence"/>
</dbReference>
<keyword evidence="2" id="KW-1185">Reference proteome</keyword>
<proteinExistence type="predicted"/>
<evidence type="ECO:0000313" key="2">
    <source>
        <dbReference type="Proteomes" id="UP000309997"/>
    </source>
</evidence>
<name>A0ACC4CBS6_POPAL</name>
<protein>
    <submittedName>
        <fullName evidence="1">Uncharacterized protein</fullName>
    </submittedName>
</protein>
<organism evidence="1 2">
    <name type="scientific">Populus alba</name>
    <name type="common">White poplar</name>
    <dbReference type="NCBI Taxonomy" id="43335"/>
    <lineage>
        <taxon>Eukaryota</taxon>
        <taxon>Viridiplantae</taxon>
        <taxon>Streptophyta</taxon>
        <taxon>Embryophyta</taxon>
        <taxon>Tracheophyta</taxon>
        <taxon>Spermatophyta</taxon>
        <taxon>Magnoliopsida</taxon>
        <taxon>eudicotyledons</taxon>
        <taxon>Gunneridae</taxon>
        <taxon>Pentapetalae</taxon>
        <taxon>rosids</taxon>
        <taxon>fabids</taxon>
        <taxon>Malpighiales</taxon>
        <taxon>Salicaceae</taxon>
        <taxon>Saliceae</taxon>
        <taxon>Populus</taxon>
    </lineage>
</organism>
<comment type="caution">
    <text evidence="1">The sequence shown here is derived from an EMBL/GenBank/DDBJ whole genome shotgun (WGS) entry which is preliminary data.</text>
</comment>
<dbReference type="EMBL" id="RCHU02000005">
    <property type="protein sequence ID" value="KAL3592113.1"/>
    <property type="molecule type" value="Genomic_DNA"/>
</dbReference>
<gene>
    <name evidence="1" type="ORF">D5086_010753</name>
</gene>
<reference evidence="1 2" key="1">
    <citation type="journal article" date="2024" name="Plant Biotechnol. J.">
        <title>Genome and CRISPR/Cas9 system of a widespread forest tree (Populus alba) in the world.</title>
        <authorList>
            <person name="Liu Y.J."/>
            <person name="Jiang P.F."/>
            <person name="Han X.M."/>
            <person name="Li X.Y."/>
            <person name="Wang H.M."/>
            <person name="Wang Y.J."/>
            <person name="Wang X.X."/>
            <person name="Zeng Q.Y."/>
        </authorList>
    </citation>
    <scope>NUCLEOTIDE SEQUENCE [LARGE SCALE GENOMIC DNA]</scope>
    <source>
        <strain evidence="2">cv. PAL-ZL1</strain>
    </source>
</reference>
<accession>A0ACC4CBS6</accession>